<dbReference type="PANTHER" id="PTHR38113">
    <property type="match status" value="1"/>
</dbReference>
<evidence type="ECO:0000313" key="4">
    <source>
        <dbReference type="Proteomes" id="UP001320420"/>
    </source>
</evidence>
<feature type="region of interest" description="Disordered" evidence="1">
    <location>
        <begin position="171"/>
        <end position="368"/>
    </location>
</feature>
<feature type="compositionally biased region" description="Acidic residues" evidence="1">
    <location>
        <begin position="341"/>
        <end position="368"/>
    </location>
</feature>
<organism evidence="3 4">
    <name type="scientific">Diatrype stigma</name>
    <dbReference type="NCBI Taxonomy" id="117547"/>
    <lineage>
        <taxon>Eukaryota</taxon>
        <taxon>Fungi</taxon>
        <taxon>Dikarya</taxon>
        <taxon>Ascomycota</taxon>
        <taxon>Pezizomycotina</taxon>
        <taxon>Sordariomycetes</taxon>
        <taxon>Xylariomycetidae</taxon>
        <taxon>Xylariales</taxon>
        <taxon>Diatrypaceae</taxon>
        <taxon>Diatrype</taxon>
    </lineage>
</organism>
<evidence type="ECO:0000259" key="2">
    <source>
        <dbReference type="Pfam" id="PF10056"/>
    </source>
</evidence>
<feature type="compositionally biased region" description="Basic and acidic residues" evidence="1">
    <location>
        <begin position="225"/>
        <end position="239"/>
    </location>
</feature>
<dbReference type="InterPro" id="IPR018744">
    <property type="entry name" value="DUF2293"/>
</dbReference>
<dbReference type="Pfam" id="PF10056">
    <property type="entry name" value="DUF2293"/>
    <property type="match status" value="1"/>
</dbReference>
<name>A0AAN9UM49_9PEZI</name>
<keyword evidence="4" id="KW-1185">Reference proteome</keyword>
<dbReference type="PANTHER" id="PTHR38113:SF2">
    <property type="entry name" value="DUF2293 DOMAIN-CONTAINING PROTEIN"/>
    <property type="match status" value="1"/>
</dbReference>
<feature type="domain" description="DUF2293" evidence="2">
    <location>
        <begin position="106"/>
        <end position="208"/>
    </location>
</feature>
<evidence type="ECO:0000256" key="1">
    <source>
        <dbReference type="SAM" id="MobiDB-lite"/>
    </source>
</evidence>
<protein>
    <recommendedName>
        <fullName evidence="2">DUF2293 domain-containing protein</fullName>
    </recommendedName>
</protein>
<comment type="caution">
    <text evidence="3">The sequence shown here is derived from an EMBL/GenBank/DDBJ whole genome shotgun (WGS) entry which is preliminary data.</text>
</comment>
<dbReference type="EMBL" id="JAKJXP020000067">
    <property type="protein sequence ID" value="KAK7750281.1"/>
    <property type="molecule type" value="Genomic_DNA"/>
</dbReference>
<dbReference type="AlphaFoldDB" id="A0AAN9UM49"/>
<feature type="compositionally biased region" description="Low complexity" evidence="1">
    <location>
        <begin position="257"/>
        <end position="267"/>
    </location>
</feature>
<feature type="compositionally biased region" description="Basic residues" evidence="1">
    <location>
        <begin position="214"/>
        <end position="224"/>
    </location>
</feature>
<reference evidence="3 4" key="1">
    <citation type="submission" date="2024-02" db="EMBL/GenBank/DDBJ databases">
        <title>De novo assembly and annotation of 12 fungi associated with fruit tree decline syndrome in Ontario, Canada.</title>
        <authorList>
            <person name="Sulman M."/>
            <person name="Ellouze W."/>
            <person name="Ilyukhin E."/>
        </authorList>
    </citation>
    <scope>NUCLEOTIDE SEQUENCE [LARGE SCALE GENOMIC DNA]</scope>
    <source>
        <strain evidence="3 4">M11/M66-122</strain>
    </source>
</reference>
<dbReference type="Proteomes" id="UP001320420">
    <property type="component" value="Unassembled WGS sequence"/>
</dbReference>
<gene>
    <name evidence="3" type="ORF">SLS62_007798</name>
</gene>
<evidence type="ECO:0000313" key="3">
    <source>
        <dbReference type="EMBL" id="KAK7750281.1"/>
    </source>
</evidence>
<feature type="compositionally biased region" description="Basic and acidic residues" evidence="1">
    <location>
        <begin position="187"/>
        <end position="205"/>
    </location>
</feature>
<sequence>MAPPHEPTVRSSAPMPPGYAFVPKGNVYITSHCRKQAQAAGQTVFLVVRHDTQAKAKRKPAPIGIRVPAAVHAAVRAAHDATRDARADAVRRRDARLEADFRAAVLAQFPRAPPASLALVVDRAMRKGSRRVGRAGSGSGSGSGKIGLAVEDKAVLAVRAHIRHAHTDYDRLLRGDGDGGGGGGRAMTREQARAETYGRIDEVVREWGGAPSKPRPKSKPKLQRRKQEQRGGGGKDGRPQKQQRGNSARAAIHPRNAVAVKATATTAEKPTRGSPRKPGKAAAATAAAAATSETASGLRREKKQVVRRASATAAAKGESPEAQRELGQLRTRSGRRYSLLDDGDNESDEFEWSSWDEDSEDEDDISEG</sequence>
<accession>A0AAN9UM49</accession>
<feature type="compositionally biased region" description="Low complexity" evidence="1">
    <location>
        <begin position="281"/>
        <end position="296"/>
    </location>
</feature>
<proteinExistence type="predicted"/>